<feature type="transmembrane region" description="Helical" evidence="7">
    <location>
        <begin position="387"/>
        <end position="405"/>
    </location>
</feature>
<dbReference type="InterPro" id="IPR036259">
    <property type="entry name" value="MFS_trans_sf"/>
</dbReference>
<keyword evidence="10" id="KW-1185">Reference proteome</keyword>
<evidence type="ECO:0000256" key="1">
    <source>
        <dbReference type="ARBA" id="ARBA00004651"/>
    </source>
</evidence>
<evidence type="ECO:0000313" key="9">
    <source>
        <dbReference type="EMBL" id="GHD72791.1"/>
    </source>
</evidence>
<keyword evidence="6 7" id="KW-0472">Membrane</keyword>
<feature type="transmembrane region" description="Helical" evidence="7">
    <location>
        <begin position="292"/>
        <end position="314"/>
    </location>
</feature>
<dbReference type="Pfam" id="PF07690">
    <property type="entry name" value="MFS_1"/>
    <property type="match status" value="1"/>
</dbReference>
<evidence type="ECO:0000259" key="8">
    <source>
        <dbReference type="PROSITE" id="PS50850"/>
    </source>
</evidence>
<dbReference type="PROSITE" id="PS50850">
    <property type="entry name" value="MFS"/>
    <property type="match status" value="1"/>
</dbReference>
<comment type="subcellular location">
    <subcellularLocation>
        <location evidence="1">Cell membrane</location>
        <topology evidence="1">Multi-pass membrane protein</topology>
    </subcellularLocation>
</comment>
<protein>
    <submittedName>
        <fullName evidence="9">MFS transporter</fullName>
    </submittedName>
</protein>
<accession>A0ABQ3HAL4</accession>
<dbReference type="EMBL" id="BMYP01000006">
    <property type="protein sequence ID" value="GHD72791.1"/>
    <property type="molecule type" value="Genomic_DNA"/>
</dbReference>
<dbReference type="PANTHER" id="PTHR23517:SF2">
    <property type="entry name" value="MULTIDRUG RESISTANCE PROTEIN MDTH"/>
    <property type="match status" value="1"/>
</dbReference>
<dbReference type="InterPro" id="IPR011701">
    <property type="entry name" value="MFS"/>
</dbReference>
<dbReference type="Proteomes" id="UP000662678">
    <property type="component" value="Unassembled WGS sequence"/>
</dbReference>
<comment type="caution">
    <text evidence="9">The sequence shown here is derived from an EMBL/GenBank/DDBJ whole genome shotgun (WGS) entry which is preliminary data.</text>
</comment>
<proteinExistence type="predicted"/>
<sequence>MAALKASLHGWRELSPAARLLVANGLAFNLGFYMMMPYLAQHLGGTLGLAGWAAGLVMGMRVFSQQGLFLLGGTLGDRIGYRPAIVWGCLIRSLGFALLGWAEHLPLLLLAAFLTGFAGALFTPCAQAYLAAECRSAGQRQQAFALHNLASEAGMLLGPLLGMLLTRLDYAVTGVVSGGVFLLLTWLQWRMLPPQQARHGQERQEPARPAPASASVTAQWRTIVHNRPFLRFSLCASAYSLLFHQLYLAVPAFIHSQQHATGLLGSVFTVTALIGVTLQLPATQLVQRRLGVARAMGLGLGLMGCSYLAIPWLAAWPVPATLLLAGCLSLGSILCYPLFSAHLPHYATPGRLGSYYGFYASLGGVVALLGNVLIGSLLGAAGSTPPVVIWYALAACGAVAGWQLYRQLARAPAHPDREGGR</sequence>
<feature type="transmembrane region" description="Helical" evidence="7">
    <location>
        <begin position="46"/>
        <end position="63"/>
    </location>
</feature>
<feature type="transmembrane region" description="Helical" evidence="7">
    <location>
        <begin position="170"/>
        <end position="189"/>
    </location>
</feature>
<evidence type="ECO:0000313" key="10">
    <source>
        <dbReference type="Proteomes" id="UP000662678"/>
    </source>
</evidence>
<feature type="transmembrane region" description="Helical" evidence="7">
    <location>
        <begin position="144"/>
        <end position="164"/>
    </location>
</feature>
<feature type="transmembrane region" description="Helical" evidence="7">
    <location>
        <begin position="320"/>
        <end position="343"/>
    </location>
</feature>
<feature type="transmembrane region" description="Helical" evidence="7">
    <location>
        <begin position="108"/>
        <end position="132"/>
    </location>
</feature>
<dbReference type="RefSeq" id="WP_229799581.1">
    <property type="nucleotide sequence ID" value="NZ_BMYP01000006.1"/>
</dbReference>
<name>A0ABQ3HAL4_9NEIS</name>
<evidence type="ECO:0000256" key="7">
    <source>
        <dbReference type="SAM" id="Phobius"/>
    </source>
</evidence>
<dbReference type="Gene3D" id="1.20.1250.20">
    <property type="entry name" value="MFS general substrate transporter like domains"/>
    <property type="match status" value="1"/>
</dbReference>
<feature type="transmembrane region" description="Helical" evidence="7">
    <location>
        <begin position="229"/>
        <end position="254"/>
    </location>
</feature>
<organism evidence="9 10">
    <name type="scientific">Vogesella fluminis</name>
    <dbReference type="NCBI Taxonomy" id="1069161"/>
    <lineage>
        <taxon>Bacteria</taxon>
        <taxon>Pseudomonadati</taxon>
        <taxon>Pseudomonadota</taxon>
        <taxon>Betaproteobacteria</taxon>
        <taxon>Neisseriales</taxon>
        <taxon>Chromobacteriaceae</taxon>
        <taxon>Vogesella</taxon>
    </lineage>
</organism>
<dbReference type="SUPFAM" id="SSF103473">
    <property type="entry name" value="MFS general substrate transporter"/>
    <property type="match status" value="1"/>
</dbReference>
<evidence type="ECO:0000256" key="4">
    <source>
        <dbReference type="ARBA" id="ARBA00022692"/>
    </source>
</evidence>
<feature type="transmembrane region" description="Helical" evidence="7">
    <location>
        <begin position="260"/>
        <end position="280"/>
    </location>
</feature>
<dbReference type="InterPro" id="IPR050171">
    <property type="entry name" value="MFS_Transporters"/>
</dbReference>
<dbReference type="InterPro" id="IPR020846">
    <property type="entry name" value="MFS_dom"/>
</dbReference>
<evidence type="ECO:0000256" key="5">
    <source>
        <dbReference type="ARBA" id="ARBA00022989"/>
    </source>
</evidence>
<keyword evidence="3" id="KW-1003">Cell membrane</keyword>
<reference evidence="10" key="1">
    <citation type="journal article" date="2019" name="Int. J. Syst. Evol. Microbiol.">
        <title>The Global Catalogue of Microorganisms (GCM) 10K type strain sequencing project: providing services to taxonomists for standard genome sequencing and annotation.</title>
        <authorList>
            <consortium name="The Broad Institute Genomics Platform"/>
            <consortium name="The Broad Institute Genome Sequencing Center for Infectious Disease"/>
            <person name="Wu L."/>
            <person name="Ma J."/>
        </authorList>
    </citation>
    <scope>NUCLEOTIDE SEQUENCE [LARGE SCALE GENOMIC DNA]</scope>
    <source>
        <strain evidence="10">KCTC 23713</strain>
    </source>
</reference>
<keyword evidence="5 7" id="KW-1133">Transmembrane helix</keyword>
<feature type="domain" description="Major facilitator superfamily (MFS) profile" evidence="8">
    <location>
        <begin position="1"/>
        <end position="409"/>
    </location>
</feature>
<dbReference type="PANTHER" id="PTHR23517">
    <property type="entry name" value="RESISTANCE PROTEIN MDTM, PUTATIVE-RELATED-RELATED"/>
    <property type="match status" value="1"/>
</dbReference>
<evidence type="ECO:0000256" key="6">
    <source>
        <dbReference type="ARBA" id="ARBA00023136"/>
    </source>
</evidence>
<evidence type="ECO:0000256" key="3">
    <source>
        <dbReference type="ARBA" id="ARBA00022475"/>
    </source>
</evidence>
<gene>
    <name evidence="9" type="ORF">GCM10011419_06580</name>
</gene>
<feature type="transmembrane region" description="Helical" evidence="7">
    <location>
        <begin position="20"/>
        <end position="40"/>
    </location>
</feature>
<feature type="transmembrane region" description="Helical" evidence="7">
    <location>
        <begin position="84"/>
        <end position="102"/>
    </location>
</feature>
<evidence type="ECO:0000256" key="2">
    <source>
        <dbReference type="ARBA" id="ARBA00022448"/>
    </source>
</evidence>
<keyword evidence="2" id="KW-0813">Transport</keyword>
<keyword evidence="4 7" id="KW-0812">Transmembrane</keyword>
<feature type="transmembrane region" description="Helical" evidence="7">
    <location>
        <begin position="355"/>
        <end position="381"/>
    </location>
</feature>